<dbReference type="Gene3D" id="1.10.10.60">
    <property type="entry name" value="Homeodomain-like"/>
    <property type="match status" value="1"/>
</dbReference>
<accession>A0A7J8EEE7</accession>
<dbReference type="GO" id="GO:0003677">
    <property type="term" value="F:DNA binding"/>
    <property type="evidence" value="ECO:0007669"/>
    <property type="project" value="UniProtKB-KW"/>
</dbReference>
<organism evidence="3 4">
    <name type="scientific">Molossus molossus</name>
    <name type="common">Pallas' mastiff bat</name>
    <name type="synonym">Vespertilio molossus</name>
    <dbReference type="NCBI Taxonomy" id="27622"/>
    <lineage>
        <taxon>Eukaryota</taxon>
        <taxon>Metazoa</taxon>
        <taxon>Chordata</taxon>
        <taxon>Craniata</taxon>
        <taxon>Vertebrata</taxon>
        <taxon>Euteleostomi</taxon>
        <taxon>Mammalia</taxon>
        <taxon>Eutheria</taxon>
        <taxon>Laurasiatheria</taxon>
        <taxon>Chiroptera</taxon>
        <taxon>Yangochiroptera</taxon>
        <taxon>Molossidae</taxon>
        <taxon>Molossus</taxon>
    </lineage>
</organism>
<name>A0A7J8EEE7_MOLMO</name>
<feature type="domain" description="HTH CENPB-type" evidence="2">
    <location>
        <begin position="34"/>
        <end position="113"/>
    </location>
</feature>
<reference evidence="3 4" key="1">
    <citation type="journal article" date="2020" name="Nature">
        <title>Six reference-quality genomes reveal evolution of bat adaptations.</title>
        <authorList>
            <person name="Jebb D."/>
            <person name="Huang Z."/>
            <person name="Pippel M."/>
            <person name="Hughes G.M."/>
            <person name="Lavrichenko K."/>
            <person name="Devanna P."/>
            <person name="Winkler S."/>
            <person name="Jermiin L.S."/>
            <person name="Skirmuntt E.C."/>
            <person name="Katzourakis A."/>
            <person name="Burkitt-Gray L."/>
            <person name="Ray D.A."/>
            <person name="Sullivan K.A.M."/>
            <person name="Roscito J.G."/>
            <person name="Kirilenko B.M."/>
            <person name="Davalos L.M."/>
            <person name="Corthals A.P."/>
            <person name="Power M.L."/>
            <person name="Jones G."/>
            <person name="Ransome R.D."/>
            <person name="Dechmann D.K.N."/>
            <person name="Locatelli A.G."/>
            <person name="Puechmaille S.J."/>
            <person name="Fedrigo O."/>
            <person name="Jarvis E.D."/>
            <person name="Hiller M."/>
            <person name="Vernes S.C."/>
            <person name="Myers E.W."/>
            <person name="Teeling E.C."/>
        </authorList>
    </citation>
    <scope>NUCLEOTIDE SEQUENCE [LARGE SCALE GENOMIC DNA]</scope>
    <source>
        <strain evidence="3">MMolMol1</strain>
        <tissue evidence="3">Muscle</tissue>
    </source>
</reference>
<dbReference type="EMBL" id="JACASF010000014">
    <property type="protein sequence ID" value="KAF6433844.1"/>
    <property type="molecule type" value="Genomic_DNA"/>
</dbReference>
<keyword evidence="4" id="KW-1185">Reference proteome</keyword>
<dbReference type="PROSITE" id="PS51253">
    <property type="entry name" value="HTH_CENPB"/>
    <property type="match status" value="1"/>
</dbReference>
<dbReference type="InterPro" id="IPR006600">
    <property type="entry name" value="HTH_CenpB_DNA-bd_dom"/>
</dbReference>
<evidence type="ECO:0000256" key="1">
    <source>
        <dbReference type="ARBA" id="ARBA00023125"/>
    </source>
</evidence>
<dbReference type="InParanoid" id="A0A7J8EEE7"/>
<dbReference type="InterPro" id="IPR009057">
    <property type="entry name" value="Homeodomain-like_sf"/>
</dbReference>
<evidence type="ECO:0000259" key="2">
    <source>
        <dbReference type="PROSITE" id="PS51253"/>
    </source>
</evidence>
<dbReference type="AlphaFoldDB" id="A0A7J8EEE7"/>
<gene>
    <name evidence="3" type="ORF">HJG59_008896</name>
</gene>
<proteinExistence type="predicted"/>
<protein>
    <recommendedName>
        <fullName evidence="2">HTH CENPB-type domain-containing protein</fullName>
    </recommendedName>
</protein>
<sequence>MPRLLRSRIKMNLLLLKLWRRKNKFVLVLLLHLKLQRLRPECLVKVEKVLNLWVEDMKRKPVSMDGNMLCLKALSLYKGFSKGFPEMSDTQPFNVRKGWSPRLGNRFGLRNVKTEKREREGEGERETTFT</sequence>
<dbReference type="Proteomes" id="UP000550707">
    <property type="component" value="Unassembled WGS sequence"/>
</dbReference>
<evidence type="ECO:0000313" key="4">
    <source>
        <dbReference type="Proteomes" id="UP000550707"/>
    </source>
</evidence>
<dbReference type="SUPFAM" id="SSF46689">
    <property type="entry name" value="Homeodomain-like"/>
    <property type="match status" value="1"/>
</dbReference>
<evidence type="ECO:0000313" key="3">
    <source>
        <dbReference type="EMBL" id="KAF6433844.1"/>
    </source>
</evidence>
<comment type="caution">
    <text evidence="3">The sequence shown here is derived from an EMBL/GenBank/DDBJ whole genome shotgun (WGS) entry which is preliminary data.</text>
</comment>
<keyword evidence="1" id="KW-0238">DNA-binding</keyword>